<keyword evidence="13" id="KW-0378">Hydrolase</keyword>
<evidence type="ECO:0000256" key="23">
    <source>
        <dbReference type="ARBA" id="ARBA00023198"/>
    </source>
</evidence>
<dbReference type="GO" id="GO:0005524">
    <property type="term" value="F:ATP binding"/>
    <property type="evidence" value="ECO:0007669"/>
    <property type="project" value="UniProtKB-KW"/>
</dbReference>
<dbReference type="GeneTree" id="ENSGT00940000159520"/>
<gene>
    <name evidence="28" type="primary">LOC114651554</name>
</gene>
<evidence type="ECO:0000256" key="9">
    <source>
        <dbReference type="ARBA" id="ARBA00022553"/>
    </source>
</evidence>
<evidence type="ECO:0000256" key="18">
    <source>
        <dbReference type="ARBA" id="ARBA00023015"/>
    </source>
</evidence>
<dbReference type="GO" id="GO:0016787">
    <property type="term" value="F:hydrolase activity"/>
    <property type="evidence" value="ECO:0007669"/>
    <property type="project" value="UniProtKB-KW"/>
</dbReference>
<keyword evidence="14" id="KW-0256">Endoplasmic reticulum</keyword>
<keyword evidence="11" id="KW-0677">Repeat</keyword>
<dbReference type="InterPro" id="IPR032675">
    <property type="entry name" value="LRR_dom_sf"/>
</dbReference>
<evidence type="ECO:0000256" key="17">
    <source>
        <dbReference type="ARBA" id="ARBA00022859"/>
    </source>
</evidence>
<dbReference type="GO" id="GO:0061702">
    <property type="term" value="C:canonical inflammasome complex"/>
    <property type="evidence" value="ECO:0007669"/>
    <property type="project" value="UniProtKB-SubCell"/>
</dbReference>
<evidence type="ECO:0000256" key="21">
    <source>
        <dbReference type="ARBA" id="ARBA00023139"/>
    </source>
</evidence>
<dbReference type="InterPro" id="IPR011029">
    <property type="entry name" value="DEATH-like_dom_sf"/>
</dbReference>
<dbReference type="GO" id="GO:0005576">
    <property type="term" value="C:extracellular region"/>
    <property type="evidence" value="ECO:0007669"/>
    <property type="project" value="UniProtKB-SubCell"/>
</dbReference>
<keyword evidence="16" id="KW-0832">Ubl conjugation</keyword>
<keyword evidence="18" id="KW-0805">Transcription regulation</keyword>
<organism evidence="28 29">
    <name type="scientific">Erpetoichthys calabaricus</name>
    <name type="common">Rope fish</name>
    <name type="synonym">Calamoichthys calabaricus</name>
    <dbReference type="NCBI Taxonomy" id="27687"/>
    <lineage>
        <taxon>Eukaryota</taxon>
        <taxon>Metazoa</taxon>
        <taxon>Chordata</taxon>
        <taxon>Craniata</taxon>
        <taxon>Vertebrata</taxon>
        <taxon>Euteleostomi</taxon>
        <taxon>Actinopterygii</taxon>
        <taxon>Polypteriformes</taxon>
        <taxon>Polypteridae</taxon>
        <taxon>Erpetoichthys</taxon>
    </lineage>
</organism>
<keyword evidence="21" id="KW-0564">Palmitate</keyword>
<keyword evidence="19" id="KW-0333">Golgi apparatus</keyword>
<proteinExistence type="predicted"/>
<keyword evidence="17" id="KW-0391">Immunity</keyword>
<dbReference type="InterPro" id="IPR041267">
    <property type="entry name" value="NLRP_HD2"/>
</dbReference>
<dbReference type="InterPro" id="IPR050637">
    <property type="entry name" value="NLRP_innate_immun_reg"/>
</dbReference>
<dbReference type="GO" id="GO:0005783">
    <property type="term" value="C:endoplasmic reticulum"/>
    <property type="evidence" value="ECO:0007669"/>
    <property type="project" value="UniProtKB-SubCell"/>
</dbReference>
<dbReference type="Pfam" id="PF05729">
    <property type="entry name" value="NACHT"/>
    <property type="match status" value="1"/>
</dbReference>
<protein>
    <submittedName>
        <fullName evidence="28">Uncharacterized LOC114651554</fullName>
    </submittedName>
</protein>
<evidence type="ECO:0000256" key="25">
    <source>
        <dbReference type="ARBA" id="ARBA00023242"/>
    </source>
</evidence>
<dbReference type="Gene3D" id="1.10.533.10">
    <property type="entry name" value="Death Domain, Fas"/>
    <property type="match status" value="1"/>
</dbReference>
<dbReference type="Gene3D" id="3.40.50.300">
    <property type="entry name" value="P-loop containing nucleotide triphosphate hydrolases"/>
    <property type="match status" value="1"/>
</dbReference>
<dbReference type="GO" id="GO:0045087">
    <property type="term" value="P:innate immune response"/>
    <property type="evidence" value="ECO:0007669"/>
    <property type="project" value="UniProtKB-KW"/>
</dbReference>
<evidence type="ECO:0000256" key="5">
    <source>
        <dbReference type="ARBA" id="ARBA00004555"/>
    </source>
</evidence>
<comment type="subcellular location">
    <subcellularLocation>
        <location evidence="4">Endomembrane system</location>
    </subcellularLocation>
    <subcellularLocation>
        <location evidence="3">Endoplasmic reticulum</location>
    </subcellularLocation>
    <subcellularLocation>
        <location evidence="5">Golgi apparatus</location>
    </subcellularLocation>
    <subcellularLocation>
        <location evidence="1">Inflammasome</location>
    </subcellularLocation>
    <subcellularLocation>
        <location evidence="2">Nucleus</location>
    </subcellularLocation>
    <subcellularLocation>
        <location evidence="6">Secreted</location>
    </subcellularLocation>
</comment>
<dbReference type="Gene3D" id="3.80.10.10">
    <property type="entry name" value="Ribonuclease Inhibitor"/>
    <property type="match status" value="1"/>
</dbReference>
<dbReference type="InterPro" id="IPR029495">
    <property type="entry name" value="NACHT-assoc"/>
</dbReference>
<evidence type="ECO:0000256" key="24">
    <source>
        <dbReference type="ARBA" id="ARBA00023233"/>
    </source>
</evidence>
<reference evidence="28" key="2">
    <citation type="submission" date="2025-08" db="UniProtKB">
        <authorList>
            <consortium name="Ensembl"/>
        </authorList>
    </citation>
    <scope>IDENTIFICATION</scope>
</reference>
<keyword evidence="10" id="KW-0399">Innate immunity</keyword>
<evidence type="ECO:0000256" key="20">
    <source>
        <dbReference type="ARBA" id="ARBA00023136"/>
    </source>
</evidence>
<evidence type="ECO:0000256" key="19">
    <source>
        <dbReference type="ARBA" id="ARBA00023034"/>
    </source>
</evidence>
<evidence type="ECO:0000256" key="7">
    <source>
        <dbReference type="ARBA" id="ARBA00022490"/>
    </source>
</evidence>
<keyword evidence="29" id="KW-1185">Reference proteome</keyword>
<dbReference type="SUPFAM" id="SSF52540">
    <property type="entry name" value="P-loop containing nucleoside triphosphate hydrolases"/>
    <property type="match status" value="1"/>
</dbReference>
<evidence type="ECO:0000259" key="27">
    <source>
        <dbReference type="PROSITE" id="PS50837"/>
    </source>
</evidence>
<dbReference type="InterPro" id="IPR027417">
    <property type="entry name" value="P-loop_NTPase"/>
</dbReference>
<dbReference type="PANTHER" id="PTHR45690:SF19">
    <property type="entry name" value="NACHT, LRR AND PYD DOMAINS-CONTAINING PROTEIN 3"/>
    <property type="match status" value="1"/>
</dbReference>
<dbReference type="InterPro" id="IPR007111">
    <property type="entry name" value="NACHT_NTPase"/>
</dbReference>
<evidence type="ECO:0000256" key="6">
    <source>
        <dbReference type="ARBA" id="ARBA00004613"/>
    </source>
</evidence>
<evidence type="ECO:0000256" key="16">
    <source>
        <dbReference type="ARBA" id="ARBA00022843"/>
    </source>
</evidence>
<keyword evidence="8" id="KW-0964">Secreted</keyword>
<evidence type="ECO:0000256" key="3">
    <source>
        <dbReference type="ARBA" id="ARBA00004240"/>
    </source>
</evidence>
<evidence type="ECO:0000256" key="10">
    <source>
        <dbReference type="ARBA" id="ARBA00022588"/>
    </source>
</evidence>
<sequence length="1824" mass="207958">MESLRSHTTDILMELKEDELKRFWKKLDSIEPKHHCKHIPLGKLEQADNSVNTAGELAHLMIGYYEEKAIVVLLDTLDEIGRKDLKRKVKNFMFCEGGCKEHSKRRKIDYNSQYRDEIKYKLEKIREYNSLPGERVDFNARYTKLTLIKKHQQRHGKEKELKEKGKRHTSLMEKHRNMSIDVENLFSFVDEKEEGKKEPKTVVIQGPAGIGKSFTVQKIMLDWACGKLFHEQFQYVFHLRCRELKSNKNDSLDDLILTCSDSLKPVLQEIMSEPEHLLFIFDGFDELNLPSGKADDRNQEEMASSTVIKLLNRNIMSQASLLITTRPTALQALDEIVKIDRYSEIVGFLEDEIREYFIKSFQDQDKALSAFNIIKGNNVVLSVCFVPLVCWIVCSVMKKGTECGGDLMKNMKTDSQVLLHFINKLLEHHCSTSEKTAFIEKVSRLAFAGIKEGKLVFTDKDLSRFSIKSSGSESTFFSKLFYKTDIDAKAVYHFLHLSVQELFAAMYFAFHSSSGEIDELLNDCLDTNNGNLIHVVRFVFGLTNVKSKEIFEEFQIWSSAELKTCLQSWIPKAVECYRDKSPFLLQLLYCLYEMQDPYLAAHAMTILSQITLRECPLSSIDCAVIKYCIEQSTVVKGIDVYNCHLTEDEVKMLWDILPKCQSVRLNVDKITESTLKLICGTLNSQTYQWIKLSVEKSENVFNLSFEAGSHENDSSISLSCICESLVEQFLKNTITKYKPTSISISGELGERTITYLRKKLKNENLMLKSLSIKATFLNDQLNTVICSLISLDSKATCVSWRLCHRGENRITLEHEAGTYFTERNYWLNGFEEDYEENEKLKRYEEKLLQEEKCLHRLSVSHIDESTLMCICELIIPKCKPIDIEVSGPMGEETLRLILEMLIAEDYKPMDLRLHAQDEKDVEFHIDYTIMFAITKMESGSWDLVQHDEINYKPEDRPYHSEFSIYSSIFNDTSLIHSIQILVQKYKPCIIDLKGELGEKTTRCISDILKNKEYIPKQVRISSKNMTEATALELCSILSEEHKMKKINWLVAKEFFFNDTFDTPTVEYLINQFHTRFSVHHFSECNMINVCKMIIPKFNLTYISLSGDFGEKVVKSITDILQHSNYTPRSVSLCMNGENEASPETIFHVLPVDNPISRDLSLSGENCSDVEVITDRTESRFSVYHISDCNMINEHKMIIPKPTYISLSADFGEKAVKSITDILQHSNYTPRSASLCMNGENEASPVSFFSVLPVHNPISLDLSLSVENCSDVEVITDRTESRLLIHNVSESKTLTICRIIIPKCNPAVISLSGDINKEAINSITEIIKDANYSPKVLSIYSGHLNDTAVEHICSTLFAGKQTNVTLSLFQSGENSITYEVEFESSDEIDGLQLRFSIDYSNVICNYQQIISKYKPKNISLSGDFDQVTVESIIKIPEDYGYTPACLRLESDVLSVSIAVDICDILTSHITLKNVNLELSFFDMEINSTLKYEAGTSKSSLLLSGVFEDTAMEIFMMVISKNKPEDINLSGQFSEETVTFFIETLKNEDYIPNSIRINSGSMSNLSTENICSLLLAENKFESMNWEISNHDVDDLFDLSGITFDYEAEGSKLRFSICSTIESEVMEFCKQILPKYKPTEIDLSDSVGEKMFNVIYEILKAANYAPSHLRMGSFILNGTSMLNICTLLASDCQMKNMSWELAELEVSDYVVDHLDKSWISLKYGAGSSEASFSLSGVNECSTIEILKIVISAYKPVKIKLYRPLGEETIKAIIGLLSNEEYTPKFLRITSKHLTSASAENINSILSSYSKMKIVRKPEPDCLNTNES</sequence>
<keyword evidence="7" id="KW-0963">Cytoplasm</keyword>
<dbReference type="SMART" id="SM01288">
    <property type="entry name" value="FISNA"/>
    <property type="match status" value="1"/>
</dbReference>
<evidence type="ECO:0000256" key="14">
    <source>
        <dbReference type="ARBA" id="ARBA00022824"/>
    </source>
</evidence>
<dbReference type="Pfam" id="PF02758">
    <property type="entry name" value="PYRIN"/>
    <property type="match status" value="1"/>
</dbReference>
<dbReference type="SUPFAM" id="SSF47986">
    <property type="entry name" value="DEATH domain"/>
    <property type="match status" value="1"/>
</dbReference>
<evidence type="ECO:0000256" key="22">
    <source>
        <dbReference type="ARBA" id="ARBA00023163"/>
    </source>
</evidence>
<evidence type="ECO:0000313" key="28">
    <source>
        <dbReference type="Ensembl" id="ENSECRP00000002275.1"/>
    </source>
</evidence>
<accession>A0A8C4RHU3</accession>
<evidence type="ECO:0000256" key="12">
    <source>
        <dbReference type="ARBA" id="ARBA00022741"/>
    </source>
</evidence>
<evidence type="ECO:0000256" key="11">
    <source>
        <dbReference type="ARBA" id="ARBA00022737"/>
    </source>
</evidence>
<dbReference type="SUPFAM" id="SSF52047">
    <property type="entry name" value="RNI-like"/>
    <property type="match status" value="1"/>
</dbReference>
<evidence type="ECO:0000256" key="2">
    <source>
        <dbReference type="ARBA" id="ARBA00004123"/>
    </source>
</evidence>
<dbReference type="InterPro" id="IPR041075">
    <property type="entry name" value="NOD1/2_WH"/>
</dbReference>
<name>A0A8C4RHU3_ERPCA</name>
<keyword evidence="23" id="KW-0395">Inflammatory response</keyword>
<evidence type="ECO:0000256" key="13">
    <source>
        <dbReference type="ARBA" id="ARBA00022801"/>
    </source>
</evidence>
<keyword evidence="12" id="KW-0547">Nucleotide-binding</keyword>
<keyword evidence="25" id="KW-0539">Nucleus</keyword>
<keyword evidence="26" id="KW-0449">Lipoprotein</keyword>
<keyword evidence="22" id="KW-0804">Transcription</keyword>
<keyword evidence="24" id="KW-1271">Inflammasome</keyword>
<dbReference type="GO" id="GO:0005634">
    <property type="term" value="C:nucleus"/>
    <property type="evidence" value="ECO:0007669"/>
    <property type="project" value="UniProtKB-SubCell"/>
</dbReference>
<keyword evidence="9" id="KW-0597">Phosphoprotein</keyword>
<dbReference type="GO" id="GO:0006954">
    <property type="term" value="P:inflammatory response"/>
    <property type="evidence" value="ECO:0007669"/>
    <property type="project" value="UniProtKB-KW"/>
</dbReference>
<keyword evidence="15" id="KW-0067">ATP-binding</keyword>
<dbReference type="Proteomes" id="UP000694620">
    <property type="component" value="Chromosome 5"/>
</dbReference>
<evidence type="ECO:0000256" key="4">
    <source>
        <dbReference type="ARBA" id="ARBA00004308"/>
    </source>
</evidence>
<evidence type="ECO:0000256" key="8">
    <source>
        <dbReference type="ARBA" id="ARBA00022525"/>
    </source>
</evidence>
<feature type="domain" description="NACHT" evidence="27">
    <location>
        <begin position="200"/>
        <end position="394"/>
    </location>
</feature>
<evidence type="ECO:0000313" key="29">
    <source>
        <dbReference type="Proteomes" id="UP000694620"/>
    </source>
</evidence>
<reference evidence="28" key="3">
    <citation type="submission" date="2025-09" db="UniProtKB">
        <authorList>
            <consortium name="Ensembl"/>
        </authorList>
    </citation>
    <scope>IDENTIFICATION</scope>
</reference>
<dbReference type="Pfam" id="PF17776">
    <property type="entry name" value="NLRC4_HD2"/>
    <property type="match status" value="1"/>
</dbReference>
<dbReference type="SMART" id="SM01289">
    <property type="entry name" value="PYRIN"/>
    <property type="match status" value="1"/>
</dbReference>
<evidence type="ECO:0000256" key="26">
    <source>
        <dbReference type="ARBA" id="ARBA00023288"/>
    </source>
</evidence>
<reference evidence="28" key="1">
    <citation type="submission" date="2021-06" db="EMBL/GenBank/DDBJ databases">
        <authorList>
            <consortium name="Wellcome Sanger Institute Data Sharing"/>
        </authorList>
    </citation>
    <scope>NUCLEOTIDE SEQUENCE [LARGE SCALE GENOMIC DNA]</scope>
</reference>
<evidence type="ECO:0000256" key="1">
    <source>
        <dbReference type="ARBA" id="ARBA00004110"/>
    </source>
</evidence>
<dbReference type="Pfam" id="PF17779">
    <property type="entry name" value="WHD_NOD2"/>
    <property type="match status" value="1"/>
</dbReference>
<dbReference type="InterPro" id="IPR004020">
    <property type="entry name" value="DAPIN"/>
</dbReference>
<keyword evidence="20" id="KW-0472">Membrane</keyword>
<dbReference type="Pfam" id="PF14484">
    <property type="entry name" value="FISNA"/>
    <property type="match status" value="1"/>
</dbReference>
<dbReference type="PROSITE" id="PS50837">
    <property type="entry name" value="NACHT"/>
    <property type="match status" value="1"/>
</dbReference>
<dbReference type="PANTHER" id="PTHR45690">
    <property type="entry name" value="NACHT, LRR AND PYD DOMAINS-CONTAINING PROTEIN 12"/>
    <property type="match status" value="1"/>
</dbReference>
<evidence type="ECO:0000256" key="15">
    <source>
        <dbReference type="ARBA" id="ARBA00022840"/>
    </source>
</evidence>
<dbReference type="Ensembl" id="ENSECRT00000002304.1">
    <property type="protein sequence ID" value="ENSECRP00000002275.1"/>
    <property type="gene ID" value="ENSECRG00000001568.1"/>
</dbReference>